<reference evidence="1" key="1">
    <citation type="journal article" date="2015" name="Nature">
        <title>Complex archaea that bridge the gap between prokaryotes and eukaryotes.</title>
        <authorList>
            <person name="Spang A."/>
            <person name="Saw J.H."/>
            <person name="Jorgensen S.L."/>
            <person name="Zaremba-Niedzwiedzka K."/>
            <person name="Martijn J."/>
            <person name="Lind A.E."/>
            <person name="van Eijk R."/>
            <person name="Schleper C."/>
            <person name="Guy L."/>
            <person name="Ettema T.J."/>
        </authorList>
    </citation>
    <scope>NUCLEOTIDE SEQUENCE</scope>
</reference>
<organism evidence="1">
    <name type="scientific">marine sediment metagenome</name>
    <dbReference type="NCBI Taxonomy" id="412755"/>
    <lineage>
        <taxon>unclassified sequences</taxon>
        <taxon>metagenomes</taxon>
        <taxon>ecological metagenomes</taxon>
    </lineage>
</organism>
<proteinExistence type="predicted"/>
<sequence>MQATAHYEFERPGGWTGEIVDMDAYKGELDYFELEVEGFVNIDIDHNYGADADGNRGCRMDFSCVEDITIILDGDFRSFSRKIKDFFRGTLFGKNWESFSDNAMFRFKSLGDEILLGNEQASIEEILFEAVEQRQADDRTRSEPGYDYDDSF</sequence>
<name>A0A0F9WRD6_9ZZZZ</name>
<comment type="caution">
    <text evidence="1">The sequence shown here is derived from an EMBL/GenBank/DDBJ whole genome shotgun (WGS) entry which is preliminary data.</text>
</comment>
<gene>
    <name evidence="1" type="ORF">LCGC14_0243880</name>
</gene>
<accession>A0A0F9WRD6</accession>
<dbReference type="AlphaFoldDB" id="A0A0F9WRD6"/>
<dbReference type="EMBL" id="LAZR01000125">
    <property type="protein sequence ID" value="KKN88781.1"/>
    <property type="molecule type" value="Genomic_DNA"/>
</dbReference>
<evidence type="ECO:0000313" key="1">
    <source>
        <dbReference type="EMBL" id="KKN88781.1"/>
    </source>
</evidence>
<protein>
    <submittedName>
        <fullName evidence="1">Uncharacterized protein</fullName>
    </submittedName>
</protein>